<dbReference type="SMART" id="SM00829">
    <property type="entry name" value="PKS_ER"/>
    <property type="match status" value="1"/>
</dbReference>
<dbReference type="InterPro" id="IPR036291">
    <property type="entry name" value="NAD(P)-bd_dom_sf"/>
</dbReference>
<sequence>MQRALAYISKDGYIMSFDKVEAPLNEHLTILTKYKLPSGVFIHLLRRTKEYQEPIYIEVNDDYKCWLPQVQNSLKSSKRILLYSDKDPTNGILGLVNCLRCEDGTKNVYFVFIQEGRKFNEKSEFFKQQLQKGLAFNVLRGSTWGTYRHMLLNHAEKLEFQKCDHYYANVLNIGDLSTLSWLEGSIKSEQTLNNNNFVEVYYSAINFRDIMTASGKVPVDAVSKKRNVQNNINGFEYSGKKLDGTRVMGFLVGGAISNIIESDPVLMWNVPNGWSLEDAATVPVVYATVILAMKFRGNVKKGQTVLIHSGTGGVGQAAINCAHHWGCEIFVTVGTEEKKQFFLRQYPFLKETHIGNSRNSTFEHMVMRNTGGRGVDIVLNSLAEEKLEASVRCLSAGGCFLEIGKFDLARCSNLALDLVSKGCTFHGFMLDAFTVAADNIKRCVYNMMQDGIDDGYVKPLVRMVFEKSSLEQSFKYMSTGKHIGKVLIKIREEVPSPSINEETKIVLPRFSCEPIGSYIILGGLGGFGLELADWLVLRGAKTLIISSRTGVKTGYQQNRIKIWQSYGVNVIIALEDISNYENCKKLIIKAENVAPVYGFFNLAVVLRDSMLENQTAENFKSSMLAKAVATKHFDKITRSSKTLKHFVVFSSITSGRGKLGQTNYGMANSSMERICEMRRKDGFPGLAIQWGAIGDVGIVTRLQKLHEDVVLSGTIQGISSCLEVLNDLLLQNEPVVSSFVLPKKINEENAHSLVVDVFKFLGLRDIKTVSPNSTLAELGMDSMMVVEIRQLLENNYAIFMKANEIRNLTYTRLTEISNKLT</sequence>
<keyword evidence="4" id="KW-0597">Phosphoprotein</keyword>
<dbReference type="PANTHER" id="PTHR43775">
    <property type="entry name" value="FATTY ACID SYNTHASE"/>
    <property type="match status" value="1"/>
</dbReference>
<accession>A0ABM1M5T0</accession>
<dbReference type="InterPro" id="IPR036736">
    <property type="entry name" value="ACP-like_sf"/>
</dbReference>
<keyword evidence="3" id="KW-0596">Phosphopantetheine</keyword>
<dbReference type="InterPro" id="IPR057326">
    <property type="entry name" value="KR_dom"/>
</dbReference>
<dbReference type="InterPro" id="IPR020806">
    <property type="entry name" value="PKS_PP-bd"/>
</dbReference>
<dbReference type="Gene3D" id="3.40.50.720">
    <property type="entry name" value="NAD(P)-binding Rossmann-like Domain"/>
    <property type="match status" value="1"/>
</dbReference>
<evidence type="ECO:0000256" key="3">
    <source>
        <dbReference type="ARBA" id="ARBA00022450"/>
    </source>
</evidence>
<evidence type="ECO:0000256" key="5">
    <source>
        <dbReference type="ARBA" id="ARBA00044883"/>
    </source>
</evidence>
<dbReference type="Proteomes" id="UP000695000">
    <property type="component" value="Unplaced"/>
</dbReference>
<dbReference type="SMART" id="SM00823">
    <property type="entry name" value="PKS_PP"/>
    <property type="match status" value="1"/>
</dbReference>
<dbReference type="CDD" id="cd05195">
    <property type="entry name" value="enoyl_red"/>
    <property type="match status" value="1"/>
</dbReference>
<dbReference type="SUPFAM" id="SSF51735">
    <property type="entry name" value="NAD(P)-binding Rossmann-fold domains"/>
    <property type="match status" value="2"/>
</dbReference>
<dbReference type="InterPro" id="IPR013968">
    <property type="entry name" value="PKS_KR"/>
</dbReference>
<dbReference type="PANTHER" id="PTHR43775:SF23">
    <property type="entry name" value="FATTY ACID SYNTHASE 3"/>
    <property type="match status" value="1"/>
</dbReference>
<dbReference type="Gene3D" id="3.90.180.10">
    <property type="entry name" value="Medium-chain alcohol dehydrogenases, catalytic domain"/>
    <property type="match status" value="1"/>
</dbReference>
<dbReference type="InterPro" id="IPR013149">
    <property type="entry name" value="ADH-like_C"/>
</dbReference>
<dbReference type="RefSeq" id="XP_017769930.1">
    <property type="nucleotide sequence ID" value="XM_017914441.1"/>
</dbReference>
<dbReference type="Pfam" id="PF00550">
    <property type="entry name" value="PP-binding"/>
    <property type="match status" value="1"/>
</dbReference>
<dbReference type="SMART" id="SM00822">
    <property type="entry name" value="PKS_KR"/>
    <property type="match status" value="1"/>
</dbReference>
<comment type="catalytic activity">
    <reaction evidence="5">
        <text>acetyl-CoA + n malonyl-CoA + 2n NADPH + 2n H(+) = a long-chain fatty acid + (n+1) CoA + n CO2 + 2n NADP(+).</text>
        <dbReference type="EC" id="2.3.1.85"/>
    </reaction>
</comment>
<keyword evidence="7" id="KW-1185">Reference proteome</keyword>
<dbReference type="SUPFAM" id="SSF47336">
    <property type="entry name" value="ACP-like"/>
    <property type="match status" value="1"/>
</dbReference>
<evidence type="ECO:0000313" key="7">
    <source>
        <dbReference type="Proteomes" id="UP000695000"/>
    </source>
</evidence>
<dbReference type="SUPFAM" id="SSF50129">
    <property type="entry name" value="GroES-like"/>
    <property type="match status" value="1"/>
</dbReference>
<dbReference type="InterPro" id="IPR050091">
    <property type="entry name" value="PKS_NRPS_Biosynth_Enz"/>
</dbReference>
<dbReference type="Pfam" id="PF21149">
    <property type="entry name" value="FAS_pseudo-KR"/>
    <property type="match status" value="1"/>
</dbReference>
<dbReference type="PROSITE" id="PS00012">
    <property type="entry name" value="PHOSPHOPANTETHEINE"/>
    <property type="match status" value="1"/>
</dbReference>
<evidence type="ECO:0000256" key="2">
    <source>
        <dbReference type="ARBA" id="ARBA00018769"/>
    </source>
</evidence>
<dbReference type="InterPro" id="IPR009081">
    <property type="entry name" value="PP-bd_ACP"/>
</dbReference>
<protein>
    <recommendedName>
        <fullName evidence="2">Fatty acid synthase</fullName>
        <ecNumber evidence="1">2.3.1.85</ecNumber>
    </recommendedName>
</protein>
<evidence type="ECO:0000256" key="4">
    <source>
        <dbReference type="ARBA" id="ARBA00022553"/>
    </source>
</evidence>
<dbReference type="EC" id="2.3.1.85" evidence="1"/>
<dbReference type="CDD" id="cd08954">
    <property type="entry name" value="KR_1_FAS_SDR_x"/>
    <property type="match status" value="1"/>
</dbReference>
<dbReference type="Gene3D" id="1.10.1200.10">
    <property type="entry name" value="ACP-like"/>
    <property type="match status" value="1"/>
</dbReference>
<evidence type="ECO:0000259" key="6">
    <source>
        <dbReference type="PROSITE" id="PS50075"/>
    </source>
</evidence>
<dbReference type="InterPro" id="IPR011032">
    <property type="entry name" value="GroES-like_sf"/>
</dbReference>
<dbReference type="InterPro" id="IPR006162">
    <property type="entry name" value="Ppantetheine_attach_site"/>
</dbReference>
<evidence type="ECO:0000256" key="1">
    <source>
        <dbReference type="ARBA" id="ARBA00012873"/>
    </source>
</evidence>
<dbReference type="InterPro" id="IPR020843">
    <property type="entry name" value="ER"/>
</dbReference>
<dbReference type="Pfam" id="PF08659">
    <property type="entry name" value="KR"/>
    <property type="match status" value="1"/>
</dbReference>
<name>A0ABM1M5T0_NICVS</name>
<dbReference type="Pfam" id="PF00107">
    <property type="entry name" value="ADH_zinc_N"/>
    <property type="match status" value="1"/>
</dbReference>
<reference evidence="8" key="1">
    <citation type="submission" date="2025-08" db="UniProtKB">
        <authorList>
            <consortium name="RefSeq"/>
        </authorList>
    </citation>
    <scope>IDENTIFICATION</scope>
    <source>
        <tissue evidence="8">Whole Larva</tissue>
    </source>
</reference>
<proteinExistence type="predicted"/>
<dbReference type="GeneID" id="108557782"/>
<evidence type="ECO:0000313" key="8">
    <source>
        <dbReference type="RefSeq" id="XP_017769930.1"/>
    </source>
</evidence>
<dbReference type="PROSITE" id="PS50075">
    <property type="entry name" value="CARRIER"/>
    <property type="match status" value="1"/>
</dbReference>
<feature type="domain" description="Carrier" evidence="6">
    <location>
        <begin position="744"/>
        <end position="821"/>
    </location>
</feature>
<gene>
    <name evidence="8" type="primary">LOC108557782</name>
</gene>
<dbReference type="InterPro" id="IPR049391">
    <property type="entry name" value="FAS_pseudo-KR"/>
</dbReference>
<organism evidence="7 8">
    <name type="scientific">Nicrophorus vespilloides</name>
    <name type="common">Boreal carrion beetle</name>
    <dbReference type="NCBI Taxonomy" id="110193"/>
    <lineage>
        <taxon>Eukaryota</taxon>
        <taxon>Metazoa</taxon>
        <taxon>Ecdysozoa</taxon>
        <taxon>Arthropoda</taxon>
        <taxon>Hexapoda</taxon>
        <taxon>Insecta</taxon>
        <taxon>Pterygota</taxon>
        <taxon>Neoptera</taxon>
        <taxon>Endopterygota</taxon>
        <taxon>Coleoptera</taxon>
        <taxon>Polyphaga</taxon>
        <taxon>Staphyliniformia</taxon>
        <taxon>Silphidae</taxon>
        <taxon>Nicrophorinae</taxon>
        <taxon>Nicrophorus</taxon>
    </lineage>
</organism>